<dbReference type="PANTHER" id="PTHR30536:SF5">
    <property type="entry name" value="ALTRONATE DEHYDRATASE"/>
    <property type="match status" value="1"/>
</dbReference>
<dbReference type="InterPro" id="IPR044144">
    <property type="entry name" value="SAF_UxaA/GarD"/>
</dbReference>
<organism evidence="4 5">
    <name type="scientific">Pontibacter aydingkolensis</name>
    <dbReference type="NCBI Taxonomy" id="1911536"/>
    <lineage>
        <taxon>Bacteria</taxon>
        <taxon>Pseudomonadati</taxon>
        <taxon>Bacteroidota</taxon>
        <taxon>Cytophagia</taxon>
        <taxon>Cytophagales</taxon>
        <taxon>Hymenobacteraceae</taxon>
        <taxon>Pontibacter</taxon>
    </lineage>
</organism>
<dbReference type="InterPro" id="IPR048332">
    <property type="entry name" value="GD_AH_C"/>
</dbReference>
<dbReference type="SMART" id="SM00858">
    <property type="entry name" value="SAF"/>
    <property type="match status" value="1"/>
</dbReference>
<dbReference type="Gene3D" id="2.30.130.110">
    <property type="match status" value="1"/>
</dbReference>
<dbReference type="Pfam" id="PF04295">
    <property type="entry name" value="GD_AH_second"/>
    <property type="match status" value="1"/>
</dbReference>
<dbReference type="RefSeq" id="WP_219876385.1">
    <property type="nucleotide sequence ID" value="NZ_JAHYXK010000003.1"/>
</dbReference>
<dbReference type="Pfam" id="PF20629">
    <property type="entry name" value="GD_AH_C"/>
    <property type="match status" value="1"/>
</dbReference>
<keyword evidence="5" id="KW-1185">Reference proteome</keyword>
<dbReference type="InterPro" id="IPR007392">
    <property type="entry name" value="GD_AH_second"/>
</dbReference>
<sequence>MAKRILKIHPKDNVLVALTDLQAGETVEYNNTTINLAENVPAKHKFAQYKMVPNQEIIMYGTLVGKAVDTIPAGGILSTVNVKHQASSFGAKTADFTWQAPDVSKYVDKTFMGFHRQDGQVGTANYWLVIPLVFCENRNVNIIKQAFLDELGFGHQDLYKSYVHQMVELYKAGKTDEIAQLQLQEQSQNGQKRIFENIDGIKFLTHEGGCGGIRQDSDMLCGLLAGYIHNPNVAGATVLSLGCQNAQVSILEEKIKALNPNFSKPLIVLEQQKEGTEQELLSQAIRKTFLGLVEANNEVRKPAPLNKLVIGLECGGSDGFSGISANPSIGHTSDLLVALGGSSVLSEFPELCGVEQELINRCQANDTADKFVHLMRSYARAAEAVGSGFDMNPSPGNIKDGLITDAIKSAGAAKKGGTSPVVDVLDYTEYVTKPGLTLLCTPGNDVESTTAMAGSGANIILFTTGLGTPTGNPVTPVIKLSSNTKLAQRMPDIIDIDTGAVIAGEKTIEEMGEDILDYIIDVASGNIKTKADQLGQDDFIPWKRGVSL</sequence>
<keyword evidence="2" id="KW-0456">Lyase</keyword>
<evidence type="ECO:0000313" key="4">
    <source>
        <dbReference type="EMBL" id="MBW7466509.1"/>
    </source>
</evidence>
<evidence type="ECO:0000256" key="1">
    <source>
        <dbReference type="ARBA" id="ARBA00010986"/>
    </source>
</evidence>
<dbReference type="PANTHER" id="PTHR30536">
    <property type="entry name" value="ALTRONATE/GALACTARATE DEHYDRATASE"/>
    <property type="match status" value="1"/>
</dbReference>
<comment type="similarity">
    <text evidence="1">Belongs to the UxaA family.</text>
</comment>
<evidence type="ECO:0000259" key="3">
    <source>
        <dbReference type="SMART" id="SM00858"/>
    </source>
</evidence>
<dbReference type="CDD" id="cd11613">
    <property type="entry name" value="SAF_AH_GD"/>
    <property type="match status" value="1"/>
</dbReference>
<proteinExistence type="inferred from homology"/>
<gene>
    <name evidence="4" type="ORF">K0O23_05470</name>
</gene>
<name>A0ABS7CRN2_9BACT</name>
<protein>
    <submittedName>
        <fullName evidence="4">Altronate dehydratase family protein</fullName>
    </submittedName>
</protein>
<evidence type="ECO:0000256" key="2">
    <source>
        <dbReference type="ARBA" id="ARBA00023239"/>
    </source>
</evidence>
<feature type="domain" description="SAF" evidence="3">
    <location>
        <begin position="12"/>
        <end position="83"/>
    </location>
</feature>
<dbReference type="InterPro" id="IPR013974">
    <property type="entry name" value="SAF"/>
</dbReference>
<evidence type="ECO:0000313" key="5">
    <source>
        <dbReference type="Proteomes" id="UP000813018"/>
    </source>
</evidence>
<dbReference type="InterPro" id="IPR052172">
    <property type="entry name" value="UxaA_altronate/galactarate_dh"/>
</dbReference>
<reference evidence="4 5" key="1">
    <citation type="journal article" date="2016" name="Int. J. Syst. Evol. Microbiol.">
        <title>Pontibacter aydingkolensis sp. nov., isolated from soil of a salt lake.</title>
        <authorList>
            <person name="Osman G."/>
            <person name="Zhang T."/>
            <person name="Lou K."/>
            <person name="Gao Y."/>
            <person name="Chang W."/>
            <person name="Lin Q."/>
            <person name="Yang H.M."/>
            <person name="Huo X.D."/>
            <person name="Wang N."/>
        </authorList>
    </citation>
    <scope>NUCLEOTIDE SEQUENCE [LARGE SCALE GENOMIC DNA]</scope>
    <source>
        <strain evidence="4 5">KACC 19255</strain>
    </source>
</reference>
<dbReference type="Proteomes" id="UP000813018">
    <property type="component" value="Unassembled WGS sequence"/>
</dbReference>
<dbReference type="EMBL" id="JAHYXK010000003">
    <property type="protein sequence ID" value="MBW7466509.1"/>
    <property type="molecule type" value="Genomic_DNA"/>
</dbReference>
<comment type="caution">
    <text evidence="4">The sequence shown here is derived from an EMBL/GenBank/DDBJ whole genome shotgun (WGS) entry which is preliminary data.</text>
</comment>
<accession>A0ABS7CRN2</accession>